<dbReference type="PANTHER" id="PTHR43133:SF63">
    <property type="entry name" value="RNA POLYMERASE SIGMA FACTOR FECI-RELATED"/>
    <property type="match status" value="1"/>
</dbReference>
<feature type="domain" description="RNA polymerase sigma factor 70 region 4 type 2" evidence="6">
    <location>
        <begin position="102"/>
        <end position="149"/>
    </location>
</feature>
<protein>
    <submittedName>
        <fullName evidence="7">RNA polymerase sigma-70 factor (ECF subfamily)</fullName>
    </submittedName>
</protein>
<accession>A0A7W4WFB5</accession>
<comment type="caution">
    <text evidence="7">The sequence shown here is derived from an EMBL/GenBank/DDBJ whole genome shotgun (WGS) entry which is preliminary data.</text>
</comment>
<dbReference type="Pfam" id="PF04542">
    <property type="entry name" value="Sigma70_r2"/>
    <property type="match status" value="1"/>
</dbReference>
<evidence type="ECO:0000259" key="5">
    <source>
        <dbReference type="Pfam" id="PF04542"/>
    </source>
</evidence>
<evidence type="ECO:0000256" key="2">
    <source>
        <dbReference type="ARBA" id="ARBA00023015"/>
    </source>
</evidence>
<dbReference type="InterPro" id="IPR014284">
    <property type="entry name" value="RNA_pol_sigma-70_dom"/>
</dbReference>
<comment type="similarity">
    <text evidence="1">Belongs to the sigma-70 factor family. ECF subfamily.</text>
</comment>
<keyword evidence="2" id="KW-0805">Transcription regulation</keyword>
<dbReference type="GO" id="GO:0003677">
    <property type="term" value="F:DNA binding"/>
    <property type="evidence" value="ECO:0007669"/>
    <property type="project" value="InterPro"/>
</dbReference>
<organism evidence="7 8">
    <name type="scientific">Microbulbifer rhizosphaerae</name>
    <dbReference type="NCBI Taxonomy" id="1562603"/>
    <lineage>
        <taxon>Bacteria</taxon>
        <taxon>Pseudomonadati</taxon>
        <taxon>Pseudomonadota</taxon>
        <taxon>Gammaproteobacteria</taxon>
        <taxon>Cellvibrionales</taxon>
        <taxon>Microbulbiferaceae</taxon>
        <taxon>Microbulbifer</taxon>
    </lineage>
</organism>
<dbReference type="SUPFAM" id="SSF88946">
    <property type="entry name" value="Sigma2 domain of RNA polymerase sigma factors"/>
    <property type="match status" value="1"/>
</dbReference>
<keyword evidence="3" id="KW-0731">Sigma factor</keyword>
<dbReference type="EMBL" id="JACHWZ010000025">
    <property type="protein sequence ID" value="MBB3063159.1"/>
    <property type="molecule type" value="Genomic_DNA"/>
</dbReference>
<keyword evidence="8" id="KW-1185">Reference proteome</keyword>
<evidence type="ECO:0000256" key="1">
    <source>
        <dbReference type="ARBA" id="ARBA00010641"/>
    </source>
</evidence>
<evidence type="ECO:0000313" key="7">
    <source>
        <dbReference type="EMBL" id="MBB3063159.1"/>
    </source>
</evidence>
<dbReference type="NCBIfam" id="TIGR02937">
    <property type="entry name" value="sigma70-ECF"/>
    <property type="match status" value="1"/>
</dbReference>
<keyword evidence="4" id="KW-0804">Transcription</keyword>
<evidence type="ECO:0000256" key="3">
    <source>
        <dbReference type="ARBA" id="ARBA00023082"/>
    </source>
</evidence>
<evidence type="ECO:0000259" key="6">
    <source>
        <dbReference type="Pfam" id="PF08281"/>
    </source>
</evidence>
<dbReference type="GO" id="GO:0006352">
    <property type="term" value="P:DNA-templated transcription initiation"/>
    <property type="evidence" value="ECO:0007669"/>
    <property type="project" value="InterPro"/>
</dbReference>
<dbReference type="InterPro" id="IPR013249">
    <property type="entry name" value="RNA_pol_sigma70_r4_t2"/>
</dbReference>
<dbReference type="Pfam" id="PF08281">
    <property type="entry name" value="Sigma70_r4_2"/>
    <property type="match status" value="1"/>
</dbReference>
<dbReference type="RefSeq" id="WP_183463085.1">
    <property type="nucleotide sequence ID" value="NZ_JACHWZ010000025.1"/>
</dbReference>
<dbReference type="Gene3D" id="1.10.1740.10">
    <property type="match status" value="1"/>
</dbReference>
<dbReference type="SUPFAM" id="SSF88659">
    <property type="entry name" value="Sigma3 and sigma4 domains of RNA polymerase sigma factors"/>
    <property type="match status" value="1"/>
</dbReference>
<evidence type="ECO:0000256" key="4">
    <source>
        <dbReference type="ARBA" id="ARBA00023163"/>
    </source>
</evidence>
<dbReference type="InterPro" id="IPR039425">
    <property type="entry name" value="RNA_pol_sigma-70-like"/>
</dbReference>
<proteinExistence type="inferred from homology"/>
<dbReference type="InterPro" id="IPR013325">
    <property type="entry name" value="RNA_pol_sigma_r2"/>
</dbReference>
<evidence type="ECO:0000313" key="8">
    <source>
        <dbReference type="Proteomes" id="UP000535937"/>
    </source>
</evidence>
<dbReference type="Gene3D" id="1.10.10.10">
    <property type="entry name" value="Winged helix-like DNA-binding domain superfamily/Winged helix DNA-binding domain"/>
    <property type="match status" value="1"/>
</dbReference>
<dbReference type="InterPro" id="IPR036388">
    <property type="entry name" value="WH-like_DNA-bd_sf"/>
</dbReference>
<dbReference type="Proteomes" id="UP000535937">
    <property type="component" value="Unassembled WGS sequence"/>
</dbReference>
<dbReference type="GO" id="GO:0016987">
    <property type="term" value="F:sigma factor activity"/>
    <property type="evidence" value="ECO:0007669"/>
    <property type="project" value="UniProtKB-KW"/>
</dbReference>
<gene>
    <name evidence="7" type="ORF">FHS09_004012</name>
</gene>
<dbReference type="PANTHER" id="PTHR43133">
    <property type="entry name" value="RNA POLYMERASE ECF-TYPE SIGMA FACTO"/>
    <property type="match status" value="1"/>
</dbReference>
<reference evidence="7 8" key="1">
    <citation type="submission" date="2020-08" db="EMBL/GenBank/DDBJ databases">
        <title>Genomic Encyclopedia of Type Strains, Phase III (KMG-III): the genomes of soil and plant-associated and newly described type strains.</title>
        <authorList>
            <person name="Whitman W."/>
        </authorList>
    </citation>
    <scope>NUCLEOTIDE SEQUENCE [LARGE SCALE GENOMIC DNA]</scope>
    <source>
        <strain evidence="7 8">CECT 8799</strain>
    </source>
</reference>
<name>A0A7W4WFB5_9GAMM</name>
<feature type="domain" description="RNA polymerase sigma-70 region 2" evidence="5">
    <location>
        <begin position="16"/>
        <end position="71"/>
    </location>
</feature>
<dbReference type="AlphaFoldDB" id="A0A7W4WFB5"/>
<dbReference type="InterPro" id="IPR007627">
    <property type="entry name" value="RNA_pol_sigma70_r2"/>
</dbReference>
<sequence>MKVPQEALCRELVEGSPRIKRYLSCRVADASEAADFYQESVARVLERAREQRIHNPVAYAIRVARNLIINRPAPGYDDEREQACPGPTPEESVSRAQRVALLTRALESMPPLRRSAFVRRRLHGDSRATIARELGISEEAVKKHISRALCDLQRMLDREV</sequence>
<dbReference type="InterPro" id="IPR013324">
    <property type="entry name" value="RNA_pol_sigma_r3/r4-like"/>
</dbReference>